<reference evidence="20" key="3">
    <citation type="submission" date="2015-08" db="EMBL/GenBank/DDBJ databases">
        <title>Draft Genome Sequence of a Heterotrophic Facultative Anaerobic Bacterium Ardenticatena maritima Strain 110S.</title>
        <authorList>
            <person name="Kawaichi S."/>
            <person name="Yoshida T."/>
            <person name="Sako Y."/>
            <person name="Nakamura R."/>
        </authorList>
    </citation>
    <scope>NUCLEOTIDE SEQUENCE [LARGE SCALE GENOMIC DNA]</scope>
    <source>
        <strain evidence="20">110S</strain>
    </source>
</reference>
<comment type="similarity">
    <text evidence="2 14 16">Belongs to the thiolase-like superfamily. Beta-ketoacyl-ACP synthases family.</text>
</comment>
<evidence type="ECO:0000256" key="4">
    <source>
        <dbReference type="ARBA" id="ARBA00014657"/>
    </source>
</evidence>
<dbReference type="InterPro" id="IPR000794">
    <property type="entry name" value="Beta-ketoacyl_synthase"/>
</dbReference>
<evidence type="ECO:0000256" key="1">
    <source>
        <dbReference type="ARBA" id="ARBA00005194"/>
    </source>
</evidence>
<dbReference type="FunFam" id="3.40.47.10:FF:000029">
    <property type="entry name" value="3-oxoacyl-[acyl-carrier-protein] synthase 1"/>
    <property type="match status" value="1"/>
</dbReference>
<keyword evidence="5 14" id="KW-0444">Lipid biosynthesis</keyword>
<dbReference type="SMART" id="SM00825">
    <property type="entry name" value="PKS_KS"/>
    <property type="match status" value="1"/>
</dbReference>
<evidence type="ECO:0000259" key="17">
    <source>
        <dbReference type="PROSITE" id="PS52004"/>
    </source>
</evidence>
<keyword evidence="20" id="KW-1185">Reference proteome</keyword>
<evidence type="ECO:0000256" key="9">
    <source>
        <dbReference type="ARBA" id="ARBA00023160"/>
    </source>
</evidence>
<evidence type="ECO:0000256" key="16">
    <source>
        <dbReference type="RuleBase" id="RU003694"/>
    </source>
</evidence>
<evidence type="ECO:0000256" key="15">
    <source>
        <dbReference type="PIRSR" id="PIRSR000447-1"/>
    </source>
</evidence>
<keyword evidence="7" id="KW-0276">Fatty acid metabolism</keyword>
<dbReference type="PROSITE" id="PS00606">
    <property type="entry name" value="KS3_1"/>
    <property type="match status" value="1"/>
</dbReference>
<dbReference type="EMBL" id="BBZA01000023">
    <property type="protein sequence ID" value="GAP61979.1"/>
    <property type="molecule type" value="Genomic_DNA"/>
</dbReference>
<protein>
    <recommendedName>
        <fullName evidence="4 14">3-oxoacyl-[acyl-carrier-protein] synthase 2</fullName>
        <ecNumber evidence="3 14">2.3.1.179</ecNumber>
    </recommendedName>
</protein>
<dbReference type="PANTHER" id="PTHR11712">
    <property type="entry name" value="POLYKETIDE SYNTHASE-RELATED"/>
    <property type="match status" value="1"/>
</dbReference>
<dbReference type="AlphaFoldDB" id="A0A0M8K7D0"/>
<comment type="pathway">
    <text evidence="1 14">Lipid metabolism; fatty acid biosynthesis.</text>
</comment>
<dbReference type="PATRIC" id="fig|872965.6.peg.1903"/>
<evidence type="ECO:0000313" key="21">
    <source>
        <dbReference type="Proteomes" id="UP000050502"/>
    </source>
</evidence>
<dbReference type="Proteomes" id="UP000037784">
    <property type="component" value="Unassembled WGS sequence"/>
</dbReference>
<gene>
    <name evidence="18" type="primary">fabF</name>
    <name evidence="18" type="ORF">ARMA_0402</name>
    <name evidence="19" type="ORF">SE16_09310</name>
</gene>
<keyword evidence="9 14" id="KW-0275">Fatty acid biosynthesis</keyword>
<dbReference type="STRING" id="872965.SE16_09310"/>
<dbReference type="Proteomes" id="UP000050502">
    <property type="component" value="Unassembled WGS sequence"/>
</dbReference>
<feature type="active site" description="For beta-ketoacyl synthase activity" evidence="15">
    <location>
        <position position="170"/>
    </location>
</feature>
<accession>A0A0M8K7D0</accession>
<dbReference type="InterPro" id="IPR017568">
    <property type="entry name" value="3-oxoacyl-ACP_synth-2"/>
</dbReference>
<sequence>MPVERPAHQRVVVTGLGVVSPLGHSVDLFWDGLLAGRSGVKRIERFEETDLPTKIGAEITDFDPQDYGLDRREAKRLARCSQFAIVATRQALEDAGLADGVPDPERVALQIGTAYGGFDKVIEGLDILHAKGWRRVPPFALPEALPNMISHHVSQYFGLLGYLGTTVAACASGTQAIIEGAELIRRGVADIVVSGGAEALLVDIAYAGFSAMRGMSTRNDEPERAVRPFDKDRDGFLMGEGAAILILERLDHALARGARIYAEVLGGAASSDAYHIAAPHPEGDGAVRAMRWALENAGLSIEDVDYINAHGTGTPVGDVVETKAIKRLFGERAYQIPISSTKSMIAHSMGAAGAFEAIACVKTIETQTIHPTINHDEPDPECDLDYVPWTPRKANVRYTLSNSFGLGGQNACLVLARYPDNNAE</sequence>
<dbReference type="PIRSF" id="PIRSF000447">
    <property type="entry name" value="KAS_II"/>
    <property type="match status" value="1"/>
</dbReference>
<dbReference type="NCBIfam" id="TIGR03150">
    <property type="entry name" value="fabF"/>
    <property type="match status" value="1"/>
</dbReference>
<evidence type="ECO:0000313" key="20">
    <source>
        <dbReference type="Proteomes" id="UP000037784"/>
    </source>
</evidence>
<dbReference type="Pfam" id="PF00109">
    <property type="entry name" value="ketoacyl-synt"/>
    <property type="match status" value="1"/>
</dbReference>
<dbReference type="InterPro" id="IPR016039">
    <property type="entry name" value="Thiolase-like"/>
</dbReference>
<evidence type="ECO:0000256" key="14">
    <source>
        <dbReference type="PIRNR" id="PIRNR000447"/>
    </source>
</evidence>
<organism evidence="18 20">
    <name type="scientific">Ardenticatena maritima</name>
    <dbReference type="NCBI Taxonomy" id="872965"/>
    <lineage>
        <taxon>Bacteria</taxon>
        <taxon>Bacillati</taxon>
        <taxon>Chloroflexota</taxon>
        <taxon>Ardenticatenia</taxon>
        <taxon>Ardenticatenales</taxon>
        <taxon>Ardenticatenaceae</taxon>
        <taxon>Ardenticatena</taxon>
    </lineage>
</organism>
<evidence type="ECO:0000256" key="13">
    <source>
        <dbReference type="ARBA" id="ARBA00047659"/>
    </source>
</evidence>
<evidence type="ECO:0000313" key="19">
    <source>
        <dbReference type="EMBL" id="KPL87767.1"/>
    </source>
</evidence>
<dbReference type="NCBIfam" id="NF005589">
    <property type="entry name" value="PRK07314.1"/>
    <property type="match status" value="1"/>
</dbReference>
<feature type="domain" description="Ketosynthase family 3 (KS3)" evidence="17">
    <location>
        <begin position="8"/>
        <end position="417"/>
    </location>
</feature>
<dbReference type="EC" id="2.3.1.179" evidence="3 14"/>
<keyword evidence="6 14" id="KW-0808">Transferase</keyword>
<dbReference type="PROSITE" id="PS52004">
    <property type="entry name" value="KS3_2"/>
    <property type="match status" value="1"/>
</dbReference>
<dbReference type="InterPro" id="IPR014031">
    <property type="entry name" value="Ketoacyl_synth_C"/>
</dbReference>
<comment type="catalytic activity">
    <reaction evidence="12 14">
        <text>(9Z)-hexadecenoyl-[ACP] + malonyl-[ACP] + H(+) = 3-oxo-(11Z)-octadecenoyl-[ACP] + holo-[ACP] + CO2</text>
        <dbReference type="Rhea" id="RHEA:55040"/>
        <dbReference type="Rhea" id="RHEA-COMP:9623"/>
        <dbReference type="Rhea" id="RHEA-COMP:9685"/>
        <dbReference type="Rhea" id="RHEA-COMP:10800"/>
        <dbReference type="Rhea" id="RHEA-COMP:14074"/>
        <dbReference type="ChEBI" id="CHEBI:15378"/>
        <dbReference type="ChEBI" id="CHEBI:16526"/>
        <dbReference type="ChEBI" id="CHEBI:64479"/>
        <dbReference type="ChEBI" id="CHEBI:78449"/>
        <dbReference type="ChEBI" id="CHEBI:83989"/>
        <dbReference type="ChEBI" id="CHEBI:138538"/>
        <dbReference type="EC" id="2.3.1.179"/>
    </reaction>
</comment>
<dbReference type="CDD" id="cd00834">
    <property type="entry name" value="KAS_I_II"/>
    <property type="match status" value="1"/>
</dbReference>
<keyword evidence="8" id="KW-0443">Lipid metabolism</keyword>
<dbReference type="Pfam" id="PF02801">
    <property type="entry name" value="Ketoacyl-synt_C"/>
    <property type="match status" value="1"/>
</dbReference>
<dbReference type="InterPro" id="IPR018201">
    <property type="entry name" value="Ketoacyl_synth_AS"/>
</dbReference>
<dbReference type="GO" id="GO:0030497">
    <property type="term" value="P:fatty acid elongation"/>
    <property type="evidence" value="ECO:0007669"/>
    <property type="project" value="UniProtKB-ARBA"/>
</dbReference>
<comment type="caution">
    <text evidence="18">The sequence shown here is derived from an EMBL/GenBank/DDBJ whole genome shotgun (WGS) entry which is preliminary data.</text>
</comment>
<dbReference type="Gene3D" id="3.40.47.10">
    <property type="match status" value="1"/>
</dbReference>
<keyword evidence="10 14" id="KW-0012">Acyltransferase</keyword>
<comment type="catalytic activity">
    <reaction evidence="13 14">
        <text>a fatty acyl-[ACP] + malonyl-[ACP] + H(+) = a 3-oxoacyl-[ACP] + holo-[ACP] + CO2</text>
        <dbReference type="Rhea" id="RHEA:22836"/>
        <dbReference type="Rhea" id="RHEA-COMP:9623"/>
        <dbReference type="Rhea" id="RHEA-COMP:9685"/>
        <dbReference type="Rhea" id="RHEA-COMP:9916"/>
        <dbReference type="Rhea" id="RHEA-COMP:14125"/>
        <dbReference type="ChEBI" id="CHEBI:15378"/>
        <dbReference type="ChEBI" id="CHEBI:16526"/>
        <dbReference type="ChEBI" id="CHEBI:64479"/>
        <dbReference type="ChEBI" id="CHEBI:78449"/>
        <dbReference type="ChEBI" id="CHEBI:78776"/>
        <dbReference type="ChEBI" id="CHEBI:138651"/>
    </reaction>
</comment>
<evidence type="ECO:0000256" key="10">
    <source>
        <dbReference type="ARBA" id="ARBA00023315"/>
    </source>
</evidence>
<name>A0A0M8K7D0_9CHLR</name>
<dbReference type="InterPro" id="IPR014030">
    <property type="entry name" value="Ketoacyl_synth_N"/>
</dbReference>
<evidence type="ECO:0000256" key="3">
    <source>
        <dbReference type="ARBA" id="ARBA00012356"/>
    </source>
</evidence>
<dbReference type="InterPro" id="IPR020841">
    <property type="entry name" value="PKS_Beta-ketoAc_synthase_dom"/>
</dbReference>
<evidence type="ECO:0000256" key="7">
    <source>
        <dbReference type="ARBA" id="ARBA00022832"/>
    </source>
</evidence>
<reference evidence="18 20" key="1">
    <citation type="journal article" date="2015" name="Genome Announc.">
        <title>Draft Genome Sequence of a Heterotrophic Facultative Anaerobic Thermophilic Bacterium, Ardenticatena maritima Strain 110ST.</title>
        <authorList>
            <person name="Kawaichi S."/>
            <person name="Yoshida T."/>
            <person name="Sako Y."/>
            <person name="Nakamura R."/>
        </authorList>
    </citation>
    <scope>NUCLEOTIDE SEQUENCE [LARGE SCALE GENOMIC DNA]</scope>
    <source>
        <strain evidence="18 20">110S</strain>
    </source>
</reference>
<dbReference type="UniPathway" id="UPA00094"/>
<proteinExistence type="inferred from homology"/>
<reference evidence="19 21" key="2">
    <citation type="submission" date="2015-07" db="EMBL/GenBank/DDBJ databases">
        <title>Whole genome sequence of Ardenticatena maritima DSM 23922.</title>
        <authorList>
            <person name="Hemp J."/>
            <person name="Ward L.M."/>
            <person name="Pace L.A."/>
            <person name="Fischer W.W."/>
        </authorList>
    </citation>
    <scope>NUCLEOTIDE SEQUENCE [LARGE SCALE GENOMIC DNA]</scope>
    <source>
        <strain evidence="19 21">110S</strain>
    </source>
</reference>
<evidence type="ECO:0000256" key="2">
    <source>
        <dbReference type="ARBA" id="ARBA00008467"/>
    </source>
</evidence>
<dbReference type="GO" id="GO:0005829">
    <property type="term" value="C:cytosol"/>
    <property type="evidence" value="ECO:0007669"/>
    <property type="project" value="TreeGrafter"/>
</dbReference>
<dbReference type="EMBL" id="LGKN01000005">
    <property type="protein sequence ID" value="KPL87767.1"/>
    <property type="molecule type" value="Genomic_DNA"/>
</dbReference>
<evidence type="ECO:0000313" key="18">
    <source>
        <dbReference type="EMBL" id="GAP61979.1"/>
    </source>
</evidence>
<dbReference type="GO" id="GO:0004315">
    <property type="term" value="F:3-oxoacyl-[acyl-carrier-protein] synthase activity"/>
    <property type="evidence" value="ECO:0007669"/>
    <property type="project" value="UniProtKB-UniRule"/>
</dbReference>
<dbReference type="InParanoid" id="A0A0M8K7D0"/>
<comment type="function">
    <text evidence="11 14">Involved in the type II fatty acid elongation cycle. Catalyzes the elongation of a wide range of acyl-ACP by the addition of two carbons from malonyl-ACP to an acyl acceptor. Can efficiently catalyze the conversion of palmitoleoyl-ACP (cis-hexadec-9-enoyl-ACP) to cis-vaccenoyl-ACP (cis-octadec-11-enoyl-ACP), an essential step in the thermal regulation of fatty acid composition.</text>
</comment>
<evidence type="ECO:0000256" key="12">
    <source>
        <dbReference type="ARBA" id="ARBA00047318"/>
    </source>
</evidence>
<evidence type="ECO:0000256" key="11">
    <source>
        <dbReference type="ARBA" id="ARBA00024006"/>
    </source>
</evidence>
<evidence type="ECO:0000256" key="6">
    <source>
        <dbReference type="ARBA" id="ARBA00022679"/>
    </source>
</evidence>
<dbReference type="SUPFAM" id="SSF53901">
    <property type="entry name" value="Thiolase-like"/>
    <property type="match status" value="2"/>
</dbReference>
<dbReference type="OrthoDB" id="9808669at2"/>
<dbReference type="FunFam" id="3.40.47.10:FF:000018">
    <property type="entry name" value="3-oxoacyl-[acyl-carrier-protein] synthase 2"/>
    <property type="match status" value="1"/>
</dbReference>
<dbReference type="RefSeq" id="WP_054491905.1">
    <property type="nucleotide sequence ID" value="NZ_BBZA01000023.1"/>
</dbReference>
<evidence type="ECO:0000256" key="5">
    <source>
        <dbReference type="ARBA" id="ARBA00022516"/>
    </source>
</evidence>
<evidence type="ECO:0000256" key="8">
    <source>
        <dbReference type="ARBA" id="ARBA00023098"/>
    </source>
</evidence>
<dbReference type="PANTHER" id="PTHR11712:SF336">
    <property type="entry name" value="3-OXOACYL-[ACYL-CARRIER-PROTEIN] SYNTHASE, MITOCHONDRIAL"/>
    <property type="match status" value="1"/>
</dbReference>